<dbReference type="RefSeq" id="WP_004600479.1">
    <property type="nucleotide sequence ID" value="NZ_HF541866.1"/>
</dbReference>
<comment type="caution">
    <text evidence="1">The sequence shown here is derived from an EMBL/GenBank/DDBJ whole genome shotgun (WGS) entry which is preliminary data.</text>
</comment>
<gene>
    <name evidence="1" type="ORF">BN46_0895</name>
    <name evidence="2" type="ORF">HMPREF9719_00589</name>
</gene>
<evidence type="ECO:0000313" key="4">
    <source>
        <dbReference type="Proteomes" id="UP000011016"/>
    </source>
</evidence>
<dbReference type="EMBL" id="CAJZ01000121">
    <property type="protein sequence ID" value="CCI83625.1"/>
    <property type="molecule type" value="Genomic_DNA"/>
</dbReference>
<dbReference type="GO" id="GO:0055070">
    <property type="term" value="P:copper ion homeostasis"/>
    <property type="evidence" value="ECO:0007669"/>
    <property type="project" value="InterPro"/>
</dbReference>
<dbReference type="InterPro" id="IPR021522">
    <property type="entry name" value="MctB"/>
</dbReference>
<evidence type="ECO:0000313" key="1">
    <source>
        <dbReference type="EMBL" id="CCI83625.1"/>
    </source>
</evidence>
<name>I7KJI0_9CORY</name>
<reference evidence="2 3" key="2">
    <citation type="submission" date="2012-08" db="EMBL/GenBank/DDBJ databases">
        <title>The Genome Sequence of Turicella otitidis ATCC 51513.</title>
        <authorList>
            <consortium name="The Broad Institute Genome Sequencing Platform"/>
            <person name="Earl A."/>
            <person name="Ward D."/>
            <person name="Feldgarden M."/>
            <person name="Gevers D."/>
            <person name="Huys G."/>
            <person name="Walker B."/>
            <person name="Young S.K."/>
            <person name="Zeng Q."/>
            <person name="Gargeya S."/>
            <person name="Fitzgerald M."/>
            <person name="Haas B."/>
            <person name="Abouelleil A."/>
            <person name="Alvarado L."/>
            <person name="Arachchi H.M."/>
            <person name="Berlin A.M."/>
            <person name="Chapman S.B."/>
            <person name="Goldberg J."/>
            <person name="Griggs A."/>
            <person name="Gujja S."/>
            <person name="Hansen M."/>
            <person name="Howarth C."/>
            <person name="Imamovic A."/>
            <person name="Larimer J."/>
            <person name="McCowen C."/>
            <person name="Montmayeur A."/>
            <person name="Murphy C."/>
            <person name="Neiman D."/>
            <person name="Pearson M."/>
            <person name="Priest M."/>
            <person name="Roberts A."/>
            <person name="Saif S."/>
            <person name="Shea T."/>
            <person name="Sisk P."/>
            <person name="Sykes S."/>
            <person name="Wortman J."/>
            <person name="Nusbaum C."/>
            <person name="Birren B."/>
        </authorList>
    </citation>
    <scope>NUCLEOTIDE SEQUENCE [LARGE SCALE GENOMIC DNA]</scope>
    <source>
        <strain evidence="2 3">ATCC 51513</strain>
    </source>
</reference>
<dbReference type="GO" id="GO:0016020">
    <property type="term" value="C:membrane"/>
    <property type="evidence" value="ECO:0007669"/>
    <property type="project" value="InterPro"/>
</dbReference>
<dbReference type="STRING" id="29321.AAV33_05090"/>
<dbReference type="AlphaFoldDB" id="I7KJI0"/>
<evidence type="ECO:0000313" key="3">
    <source>
        <dbReference type="Proteomes" id="UP000006078"/>
    </source>
</evidence>
<proteinExistence type="predicted"/>
<accession>I7KJI0</accession>
<dbReference type="Proteomes" id="UP000011016">
    <property type="component" value="Unassembled WGS sequence"/>
</dbReference>
<protein>
    <submittedName>
        <fullName evidence="1">Putative secreted protein</fullName>
    </submittedName>
</protein>
<organism evidence="1 4">
    <name type="scientific">Corynebacterium otitidis ATCC 51513</name>
    <dbReference type="NCBI Taxonomy" id="883169"/>
    <lineage>
        <taxon>Bacteria</taxon>
        <taxon>Bacillati</taxon>
        <taxon>Actinomycetota</taxon>
        <taxon>Actinomycetes</taxon>
        <taxon>Mycobacteriales</taxon>
        <taxon>Corynebacteriaceae</taxon>
        <taxon>Corynebacterium</taxon>
    </lineage>
</organism>
<keyword evidence="3" id="KW-1185">Reference proteome</keyword>
<dbReference type="EMBL" id="AHAE01000032">
    <property type="protein sequence ID" value="EJZ82364.1"/>
    <property type="molecule type" value="Genomic_DNA"/>
</dbReference>
<dbReference type="OrthoDB" id="4350157at2"/>
<dbReference type="PATRIC" id="fig|883169.3.peg.560"/>
<sequence length="307" mass="29955">MSGHAKGGMLVAGLGFGVAAGVAAGALVIAPNLPDGSAQEINQVRAERDDAEERAQSNEAQAKAADGVAAGLAEAALGGQLDDVGVVVFAAASANPEDLSEVERLLEAAGAGPVSVIELTDRFFSSEGADELKSLVSNTLPAGAQLSEDNLSPGTHAGEALAAALIDGEDSDAVSDEDRELLLDTLADAGFLSYEGAEPAAAAVFVGGDSDGAGNAAFGAGLAAEFMTAVAGEADGAVLAARPGSAADAGAIGRVRSAGVDGLSTVDSLDRGWGRVATVLALAEALDGTTGDYGAAKGADAPVPRAN</sequence>
<dbReference type="Proteomes" id="UP000006078">
    <property type="component" value="Unassembled WGS sequence"/>
</dbReference>
<dbReference type="Pfam" id="PF11382">
    <property type="entry name" value="MctB"/>
    <property type="match status" value="1"/>
</dbReference>
<reference evidence="1 4" key="1">
    <citation type="journal article" date="2012" name="J. Bacteriol.">
        <title>Draft Genome Sequence of Turicella otitidis ATCC 51513, Isolated from Middle Ear Fluid from a Child with Otitis Media.</title>
        <authorList>
            <person name="Brinkrolf K."/>
            <person name="Schneider J."/>
            <person name="Knecht M."/>
            <person name="Ruckert C."/>
            <person name="Tauch A."/>
        </authorList>
    </citation>
    <scope>NUCLEOTIDE SEQUENCE [LARGE SCALE GENOMIC DNA]</scope>
    <source>
        <strain evidence="1 4">ATCC 51513</strain>
    </source>
</reference>
<dbReference type="eggNOG" id="ENOG5032TBA">
    <property type="taxonomic scope" value="Bacteria"/>
</dbReference>
<evidence type="ECO:0000313" key="2">
    <source>
        <dbReference type="EMBL" id="EJZ82364.1"/>
    </source>
</evidence>
<dbReference type="HOGENOM" id="CLU_072020_0_0_11"/>